<evidence type="ECO:0000313" key="8">
    <source>
        <dbReference type="EMBL" id="MFC4397748.1"/>
    </source>
</evidence>
<evidence type="ECO:0000259" key="7">
    <source>
        <dbReference type="SMART" id="SM00922"/>
    </source>
</evidence>
<dbReference type="InterPro" id="IPR029065">
    <property type="entry name" value="Enolase_C-like"/>
</dbReference>
<keyword evidence="9" id="KW-1185">Reference proteome</keyword>
<evidence type="ECO:0000256" key="5">
    <source>
        <dbReference type="ARBA" id="ARBA00022842"/>
    </source>
</evidence>
<sequence length="461" mass="50694">MPKITGFDVFDVRFPTSLSADGSDAMNHDADYSAAYIVLRTDDPALYGCGFTFTIGRGNDICAAAIELRARPLIGQDAEEICGDLGGIYRNLKRDSQLRWLGPDKGVEHLALGAVMNAVWDLAARQAGKPLWQLLSDMTPEQIVDATDLSYLSDALTREEALGLLTRLAPTRDQRIRQLTENGYPCYTTSAGWLGYSDEKLRRLCQEAVDQGYRHIKLKVGASLEEDIRRLAIAREVIGPDGNLMIDANQVWDVPQAIDWVKQLSEFNPMWIEEPTSPDDVLGHAEIRRAVQPIGVATGEHGMNRVLFKQLFQAAAIDYCQLDACRLASVNEVLAVQLMAAKFGIPVCPHAGGVGLCELVQHLSIFDFIAVSGDLTGRVTEFVDHLHEHFVDPCIVKDGAYVMPATPGYSAELKEQTLQEYAFPYGTYWAGTDTGQAEQAWRAGNQAGRVAFASARIETQA</sequence>
<dbReference type="Gene3D" id="3.30.390.10">
    <property type="entry name" value="Enolase-like, N-terminal domain"/>
    <property type="match status" value="1"/>
</dbReference>
<dbReference type="InterPro" id="IPR018110">
    <property type="entry name" value="Mandel_Rmase/mucon_lact_enz_CS"/>
</dbReference>
<keyword evidence="4" id="KW-0479">Metal-binding</keyword>
<dbReference type="Pfam" id="PF13378">
    <property type="entry name" value="MR_MLE_C"/>
    <property type="match status" value="1"/>
</dbReference>
<feature type="domain" description="Mandelate racemase/muconate lactonizing enzyme C-terminal" evidence="7">
    <location>
        <begin position="198"/>
        <end position="294"/>
    </location>
</feature>
<evidence type="ECO:0000256" key="1">
    <source>
        <dbReference type="ARBA" id="ARBA00001737"/>
    </source>
</evidence>
<comment type="caution">
    <text evidence="8">The sequence shown here is derived from an EMBL/GenBank/DDBJ whole genome shotgun (WGS) entry which is preliminary data.</text>
</comment>
<dbReference type="SUPFAM" id="SSF54826">
    <property type="entry name" value="Enolase N-terminal domain-like"/>
    <property type="match status" value="1"/>
</dbReference>
<gene>
    <name evidence="8" type="ORF">ACFO0G_16735</name>
</gene>
<comment type="cofactor">
    <cofactor evidence="2">
        <name>Mg(2+)</name>
        <dbReference type="ChEBI" id="CHEBI:18420"/>
    </cofactor>
</comment>
<name>A0ABV8WM62_9MICC</name>
<accession>A0ABV8WM62</accession>
<evidence type="ECO:0000256" key="4">
    <source>
        <dbReference type="ARBA" id="ARBA00022723"/>
    </source>
</evidence>
<dbReference type="CDD" id="cd03324">
    <property type="entry name" value="rTSbeta_L-fuconate_dehydratase"/>
    <property type="match status" value="1"/>
</dbReference>
<dbReference type="PANTHER" id="PTHR13794">
    <property type="entry name" value="ENOLASE SUPERFAMILY, MANDELATE RACEMASE"/>
    <property type="match status" value="1"/>
</dbReference>
<dbReference type="EC" id="4.2.1.68" evidence="3"/>
<evidence type="ECO:0000256" key="3">
    <source>
        <dbReference type="ARBA" id="ARBA00013142"/>
    </source>
</evidence>
<dbReference type="SFLD" id="SFLDF00111">
    <property type="entry name" value="L-fuconate_dehydratase"/>
    <property type="match status" value="1"/>
</dbReference>
<dbReference type="SFLD" id="SFLDS00001">
    <property type="entry name" value="Enolase"/>
    <property type="match status" value="1"/>
</dbReference>
<dbReference type="InterPro" id="IPR013342">
    <property type="entry name" value="Mandelate_racemase_C"/>
</dbReference>
<dbReference type="InterPro" id="IPR029017">
    <property type="entry name" value="Enolase-like_N"/>
</dbReference>
<dbReference type="RefSeq" id="WP_376979036.1">
    <property type="nucleotide sequence ID" value="NZ_JBHSDQ010000008.1"/>
</dbReference>
<organism evidence="8 9">
    <name type="scientific">Arthrobacter sedimenti</name>
    <dbReference type="NCBI Taxonomy" id="2694931"/>
    <lineage>
        <taxon>Bacteria</taxon>
        <taxon>Bacillati</taxon>
        <taxon>Actinomycetota</taxon>
        <taxon>Actinomycetes</taxon>
        <taxon>Micrococcales</taxon>
        <taxon>Micrococcaceae</taxon>
        <taxon>Arthrobacter</taxon>
    </lineage>
</organism>
<reference evidence="9" key="1">
    <citation type="journal article" date="2019" name="Int. J. Syst. Evol. Microbiol.">
        <title>The Global Catalogue of Microorganisms (GCM) 10K type strain sequencing project: providing services to taxonomists for standard genome sequencing and annotation.</title>
        <authorList>
            <consortium name="The Broad Institute Genomics Platform"/>
            <consortium name="The Broad Institute Genome Sequencing Center for Infectious Disease"/>
            <person name="Wu L."/>
            <person name="Ma J."/>
        </authorList>
    </citation>
    <scope>NUCLEOTIDE SEQUENCE [LARGE SCALE GENOMIC DNA]</scope>
    <source>
        <strain evidence="9">PJ61</strain>
    </source>
</reference>
<evidence type="ECO:0000256" key="6">
    <source>
        <dbReference type="ARBA" id="ARBA00023239"/>
    </source>
</evidence>
<dbReference type="InterPro" id="IPR013341">
    <property type="entry name" value="Mandelate_racemase_N_dom"/>
</dbReference>
<dbReference type="InterPro" id="IPR036849">
    <property type="entry name" value="Enolase-like_C_sf"/>
</dbReference>
<dbReference type="InterPro" id="IPR046945">
    <property type="entry name" value="RHMD-like"/>
</dbReference>
<dbReference type="Proteomes" id="UP001595778">
    <property type="component" value="Unassembled WGS sequence"/>
</dbReference>
<comment type="catalytic activity">
    <reaction evidence="1">
        <text>L-fuconate = 2-dehydro-3-deoxy-L-fuconate + H2O</text>
        <dbReference type="Rhea" id="RHEA:22772"/>
        <dbReference type="ChEBI" id="CHEBI:15377"/>
        <dbReference type="ChEBI" id="CHEBI:21291"/>
        <dbReference type="ChEBI" id="CHEBI:37448"/>
        <dbReference type="EC" id="4.2.1.68"/>
    </reaction>
</comment>
<keyword evidence="6" id="KW-0456">Lyase</keyword>
<dbReference type="Pfam" id="PF02746">
    <property type="entry name" value="MR_MLE_N"/>
    <property type="match status" value="1"/>
</dbReference>
<dbReference type="EMBL" id="JBHSDQ010000008">
    <property type="protein sequence ID" value="MFC4397748.1"/>
    <property type="molecule type" value="Genomic_DNA"/>
</dbReference>
<dbReference type="SUPFAM" id="SSF51604">
    <property type="entry name" value="Enolase C-terminal domain-like"/>
    <property type="match status" value="1"/>
</dbReference>
<protein>
    <recommendedName>
        <fullName evidence="3">L-fuconate dehydratase</fullName>
        <ecNumber evidence="3">4.2.1.68</ecNumber>
    </recommendedName>
</protein>
<evidence type="ECO:0000256" key="2">
    <source>
        <dbReference type="ARBA" id="ARBA00001946"/>
    </source>
</evidence>
<dbReference type="SFLD" id="SFLDG00179">
    <property type="entry name" value="mandelate_racemase"/>
    <property type="match status" value="1"/>
</dbReference>
<dbReference type="PANTHER" id="PTHR13794:SF58">
    <property type="entry name" value="MITOCHONDRIAL ENOLASE SUPERFAMILY MEMBER 1"/>
    <property type="match status" value="1"/>
</dbReference>
<proteinExistence type="predicted"/>
<dbReference type="SMART" id="SM00922">
    <property type="entry name" value="MR_MLE"/>
    <property type="match status" value="1"/>
</dbReference>
<keyword evidence="5" id="KW-0460">Magnesium</keyword>
<dbReference type="InterPro" id="IPR034610">
    <property type="entry name" value="L-fuconate_dehydratase"/>
</dbReference>
<dbReference type="Gene3D" id="3.20.20.120">
    <property type="entry name" value="Enolase-like C-terminal domain"/>
    <property type="match status" value="1"/>
</dbReference>
<evidence type="ECO:0000313" key="9">
    <source>
        <dbReference type="Proteomes" id="UP001595778"/>
    </source>
</evidence>
<dbReference type="PROSITE" id="PS00909">
    <property type="entry name" value="MR_MLE_2"/>
    <property type="match status" value="1"/>
</dbReference>